<name>A0A6P4YXY2_BRABE</name>
<gene>
    <name evidence="21" type="primary">LOC109469574</name>
</gene>
<comment type="subcellular location">
    <subcellularLocation>
        <location evidence="2">Cytoplasmic vesicle membrane</location>
        <topology evidence="2">Single-pass type I membrane protein</topology>
    </subcellularLocation>
    <subcellularLocation>
        <location evidence="3">Golgi apparatus membrane</location>
    </subcellularLocation>
    <subcellularLocation>
        <location evidence="1">Mitochondrion membrane</location>
        <topology evidence="1">Single-pass membrane protein</topology>
    </subcellularLocation>
    <subcellularLocation>
        <location evidence="4">Preautophagosomal structure membrane</location>
        <topology evidence="4">Single-pass type I membrane protein</topology>
    </subcellularLocation>
</comment>
<keyword evidence="15 18" id="KW-0472">Membrane</keyword>
<evidence type="ECO:0000256" key="17">
    <source>
        <dbReference type="ARBA" id="ARBA00023329"/>
    </source>
</evidence>
<evidence type="ECO:0000256" key="14">
    <source>
        <dbReference type="ARBA" id="ARBA00023128"/>
    </source>
</evidence>
<evidence type="ECO:0000256" key="13">
    <source>
        <dbReference type="ARBA" id="ARBA00023034"/>
    </source>
</evidence>
<keyword evidence="16" id="KW-1015">Disulfide bond</keyword>
<protein>
    <recommendedName>
        <fullName evidence="6">Autophagy-related protein 27</fullName>
    </recommendedName>
</protein>
<dbReference type="AlphaFoldDB" id="A0A6P4YXY2"/>
<dbReference type="InterPro" id="IPR009011">
    <property type="entry name" value="Man6P_isomerase_rcpt-bd_dom_sf"/>
</dbReference>
<evidence type="ECO:0000313" key="20">
    <source>
        <dbReference type="Proteomes" id="UP000515135"/>
    </source>
</evidence>
<evidence type="ECO:0000256" key="3">
    <source>
        <dbReference type="ARBA" id="ARBA00004394"/>
    </source>
</evidence>
<accession>A0A6P4YXY2</accession>
<keyword evidence="13" id="KW-0333">Golgi apparatus</keyword>
<evidence type="ECO:0000256" key="7">
    <source>
        <dbReference type="ARBA" id="ARBA00022448"/>
    </source>
</evidence>
<dbReference type="SMART" id="SM01404">
    <property type="entry name" value="CIMR"/>
    <property type="match status" value="1"/>
</dbReference>
<evidence type="ECO:0000256" key="16">
    <source>
        <dbReference type="ARBA" id="ARBA00023157"/>
    </source>
</evidence>
<evidence type="ECO:0000256" key="11">
    <source>
        <dbReference type="ARBA" id="ARBA00022989"/>
    </source>
</evidence>
<keyword evidence="17" id="KW-0968">Cytoplasmic vesicle</keyword>
<dbReference type="PANTHER" id="PTHR15071">
    <property type="entry name" value="MANNOSE-6-PHOSPHATE RECEPTOR FAMILY MEMBER"/>
    <property type="match status" value="1"/>
</dbReference>
<dbReference type="GO" id="GO:0010008">
    <property type="term" value="C:endosome membrane"/>
    <property type="evidence" value="ECO:0007669"/>
    <property type="project" value="UniProtKB-SubCell"/>
</dbReference>
<feature type="transmembrane region" description="Helical" evidence="18">
    <location>
        <begin position="495"/>
        <end position="519"/>
    </location>
</feature>
<comment type="similarity">
    <text evidence="5">Belongs to the ATG27 family.</text>
</comment>
<evidence type="ECO:0000256" key="6">
    <source>
        <dbReference type="ARBA" id="ARBA00013776"/>
    </source>
</evidence>
<reference evidence="21" key="1">
    <citation type="submission" date="2025-08" db="UniProtKB">
        <authorList>
            <consortium name="RefSeq"/>
        </authorList>
    </citation>
    <scope>IDENTIFICATION</scope>
    <source>
        <tissue evidence="21">Gonad</tissue>
    </source>
</reference>
<dbReference type="GO" id="GO:0005802">
    <property type="term" value="C:trans-Golgi network"/>
    <property type="evidence" value="ECO:0007669"/>
    <property type="project" value="TreeGrafter"/>
</dbReference>
<keyword evidence="10" id="KW-0653">Protein transport</keyword>
<dbReference type="GO" id="GO:0015031">
    <property type="term" value="P:protein transport"/>
    <property type="evidence" value="ECO:0007669"/>
    <property type="project" value="UniProtKB-KW"/>
</dbReference>
<feature type="transmembrane region" description="Helical" evidence="18">
    <location>
        <begin position="781"/>
        <end position="804"/>
    </location>
</feature>
<evidence type="ECO:0000313" key="21">
    <source>
        <dbReference type="RefSeq" id="XP_019623667.1"/>
    </source>
</evidence>
<keyword evidence="8 18" id="KW-0812">Transmembrane</keyword>
<dbReference type="Proteomes" id="UP000515135">
    <property type="component" value="Unplaced"/>
</dbReference>
<dbReference type="GeneID" id="109469574"/>
<organism evidence="20 21">
    <name type="scientific">Branchiostoma belcheri</name>
    <name type="common">Amphioxus</name>
    <dbReference type="NCBI Taxonomy" id="7741"/>
    <lineage>
        <taxon>Eukaryota</taxon>
        <taxon>Metazoa</taxon>
        <taxon>Chordata</taxon>
        <taxon>Cephalochordata</taxon>
        <taxon>Leptocardii</taxon>
        <taxon>Amphioxiformes</taxon>
        <taxon>Branchiostomatidae</taxon>
        <taxon>Branchiostoma</taxon>
    </lineage>
</organism>
<dbReference type="GO" id="GO:0000139">
    <property type="term" value="C:Golgi membrane"/>
    <property type="evidence" value="ECO:0007669"/>
    <property type="project" value="UniProtKB-SubCell"/>
</dbReference>
<dbReference type="RefSeq" id="XP_019623667.1">
    <property type="nucleotide sequence ID" value="XM_019768108.1"/>
</dbReference>
<keyword evidence="20" id="KW-1185">Reference proteome</keyword>
<dbReference type="SUPFAM" id="SSF50911">
    <property type="entry name" value="Mannose 6-phosphate receptor domain"/>
    <property type="match status" value="5"/>
</dbReference>
<sequence>MSLVSGRQTLTCEKTGPCSCRMSDGSGEVDLRPLVSADPSFKDLLATTVPDDYLYSWNPCQSFTDGQCQNVAVCRKKKDGSEYEDLGTQDNVEISASQDPETGETSIEFGYRSLDGKRSSVVIAKCTTGQTNITVEGEKAENYYVFDLSSPCACPGAGPDCAGEKPVTCNQTGPCSCRMSDGSGEINLQFLLSGNPTFRDYNSTIFPDGFLYSWNPCEPFSEGSCKDVAACKSASDGSEYADIGKQDSVQISGGKDASSGNVVISLAYLSADGDRASTVVATCTTGDTTTFTAEGQTTENSYTFQLESPCACPNTDPECARGKPPTCEKTGPCSCRMSDGSGEVNLRPLLAGNQIPTFKDVPDFSGEFLYSWNPCEPFNEGSCKGVALCQKKNGSSEYYDLGRHDSVEIQADLDPITGSTTVSFKYTSADGERSSLIITTCNSDGETQFTADGEDLFPNSYLFYLNSSCACPGADADCAGYSPTLAPNPPPGPGLSAGAVVLIIAVSAFAGYFLVGAIFNKVIRGKQGSEVIPNVQFWKNLPDHIKACSADCNLVNSCSCTMADGSGVIDLSPLASTDGTARYKGYKATQPPDSYLYDWNPCQPFNDGDCQSVAGCQTNPDTGDNYNLGTQDSASFGSAEDGTVLLMYTSGVRYKDLKATQFLDDFVYSWNPCSPFSEGGSCMDVAACQLSPDGQTTYSLGSQDSAAFTGDNTTVKLGYTGPAPDNRQSEIALTCTSGATEFIVLGEDSSVSIYKFELKSPCACPGASSGCGGGGISGGTIFVIIVLVVLVVYLVGGVLFMSLVKKASGAERIPNVEFWKDLPVLVKDGAVLVISPCRKQSKYDSI</sequence>
<dbReference type="Pfam" id="PF09451">
    <property type="entry name" value="ATG27"/>
    <property type="match status" value="2"/>
</dbReference>
<evidence type="ECO:0000256" key="18">
    <source>
        <dbReference type="SAM" id="Phobius"/>
    </source>
</evidence>
<dbReference type="FunFam" id="2.70.130.10:FF:000029">
    <property type="entry name" value="uncharacterized protein LOC100184158"/>
    <property type="match status" value="3"/>
</dbReference>
<proteinExistence type="inferred from homology"/>
<dbReference type="GO" id="GO:0034045">
    <property type="term" value="C:phagophore assembly site membrane"/>
    <property type="evidence" value="ECO:0007669"/>
    <property type="project" value="UniProtKB-SubCell"/>
</dbReference>
<dbReference type="GO" id="GO:0031966">
    <property type="term" value="C:mitochondrial membrane"/>
    <property type="evidence" value="ECO:0007669"/>
    <property type="project" value="UniProtKB-SubCell"/>
</dbReference>
<feature type="domain" description="MRH" evidence="19">
    <location>
        <begin position="186"/>
        <end position="314"/>
    </location>
</feature>
<evidence type="ECO:0000256" key="4">
    <source>
        <dbReference type="ARBA" id="ARBA00004472"/>
    </source>
</evidence>
<feature type="domain" description="MRH" evidence="19">
    <location>
        <begin position="556"/>
        <end position="766"/>
    </location>
</feature>
<evidence type="ECO:0000256" key="9">
    <source>
        <dbReference type="ARBA" id="ARBA00022729"/>
    </source>
</evidence>
<dbReference type="Gene3D" id="2.70.130.10">
    <property type="entry name" value="Mannose-6-phosphate receptor binding domain"/>
    <property type="match status" value="5"/>
</dbReference>
<dbReference type="KEGG" id="bbel:109469574"/>
<keyword evidence="11 18" id="KW-1133">Transmembrane helix</keyword>
<keyword evidence="12" id="KW-0072">Autophagy</keyword>
<evidence type="ECO:0000256" key="1">
    <source>
        <dbReference type="ARBA" id="ARBA00004304"/>
    </source>
</evidence>
<keyword evidence="14" id="KW-0496">Mitochondrion</keyword>
<keyword evidence="7" id="KW-0813">Transport</keyword>
<evidence type="ECO:0000256" key="12">
    <source>
        <dbReference type="ARBA" id="ARBA00023006"/>
    </source>
</evidence>
<evidence type="ECO:0000256" key="10">
    <source>
        <dbReference type="ARBA" id="ARBA00022927"/>
    </source>
</evidence>
<dbReference type="PANTHER" id="PTHR15071:SF0">
    <property type="entry name" value="MANNOSE 6-PHOSPHATE RECEPTOR-LIKE PROTEIN 1"/>
    <property type="match status" value="1"/>
</dbReference>
<evidence type="ECO:0000259" key="19">
    <source>
        <dbReference type="PROSITE" id="PS51914"/>
    </source>
</evidence>
<evidence type="ECO:0000256" key="2">
    <source>
        <dbReference type="ARBA" id="ARBA00004358"/>
    </source>
</evidence>
<dbReference type="PROSITE" id="PS51914">
    <property type="entry name" value="MRH"/>
    <property type="match status" value="3"/>
</dbReference>
<dbReference type="OrthoDB" id="29460at2759"/>
<evidence type="ECO:0000256" key="5">
    <source>
        <dbReference type="ARBA" id="ARBA00005363"/>
    </source>
</evidence>
<dbReference type="InterPro" id="IPR018939">
    <property type="entry name" value="Autophagy-rel_prot_27"/>
</dbReference>
<evidence type="ECO:0000256" key="8">
    <source>
        <dbReference type="ARBA" id="ARBA00022692"/>
    </source>
</evidence>
<dbReference type="InterPro" id="IPR044865">
    <property type="entry name" value="MRH_dom"/>
</dbReference>
<keyword evidence="9" id="KW-0732">Signal</keyword>
<evidence type="ECO:0000256" key="15">
    <source>
        <dbReference type="ARBA" id="ARBA00023136"/>
    </source>
</evidence>
<feature type="domain" description="MRH" evidence="19">
    <location>
        <begin position="10"/>
        <end position="156"/>
    </location>
</feature>
<dbReference type="GO" id="GO:0006914">
    <property type="term" value="P:autophagy"/>
    <property type="evidence" value="ECO:0007669"/>
    <property type="project" value="UniProtKB-KW"/>
</dbReference>